<comment type="subcellular location">
    <subcellularLocation>
        <location evidence="1">Cell membrane</location>
        <topology evidence="1">Multi-pass membrane protein</topology>
    </subcellularLocation>
</comment>
<feature type="compositionally biased region" description="Low complexity" evidence="7">
    <location>
        <begin position="343"/>
        <end position="362"/>
    </location>
</feature>
<dbReference type="Proteomes" id="UP000636579">
    <property type="component" value="Unassembled WGS sequence"/>
</dbReference>
<dbReference type="SUPFAM" id="SSF52540">
    <property type="entry name" value="P-loop containing nucleoside triphosphate hydrolases"/>
    <property type="match status" value="1"/>
</dbReference>
<evidence type="ECO:0000256" key="4">
    <source>
        <dbReference type="ARBA" id="ARBA00022840"/>
    </source>
</evidence>
<dbReference type="InterPro" id="IPR027417">
    <property type="entry name" value="P-loop_NTPase"/>
</dbReference>
<evidence type="ECO:0000313" key="12">
    <source>
        <dbReference type="Proteomes" id="UP000636579"/>
    </source>
</evidence>
<feature type="compositionally biased region" description="Gly residues" evidence="7">
    <location>
        <begin position="104"/>
        <end position="143"/>
    </location>
</feature>
<dbReference type="Pfam" id="PF00664">
    <property type="entry name" value="ABC_membrane"/>
    <property type="match status" value="1"/>
</dbReference>
<dbReference type="Gene3D" id="3.40.50.300">
    <property type="entry name" value="P-loop containing nucleotide triphosphate hydrolases"/>
    <property type="match status" value="1"/>
</dbReference>
<keyword evidence="5 8" id="KW-1133">Transmembrane helix</keyword>
<feature type="region of interest" description="Disordered" evidence="7">
    <location>
        <begin position="343"/>
        <end position="388"/>
    </location>
</feature>
<dbReference type="Gene3D" id="1.20.1560.10">
    <property type="entry name" value="ABC transporter type 1, transmembrane domain"/>
    <property type="match status" value="1"/>
</dbReference>
<dbReference type="InterPro" id="IPR036640">
    <property type="entry name" value="ABC1_TM_sf"/>
</dbReference>
<accession>A0ABR9J4S4</accession>
<dbReference type="SUPFAM" id="SSF90123">
    <property type="entry name" value="ABC transporter transmembrane region"/>
    <property type="match status" value="1"/>
</dbReference>
<feature type="region of interest" description="Disordered" evidence="7">
    <location>
        <begin position="91"/>
        <end position="143"/>
    </location>
</feature>
<evidence type="ECO:0000259" key="9">
    <source>
        <dbReference type="PROSITE" id="PS50893"/>
    </source>
</evidence>
<dbReference type="EMBL" id="JADBEE010000001">
    <property type="protein sequence ID" value="MBE1513596.1"/>
    <property type="molecule type" value="Genomic_DNA"/>
</dbReference>
<feature type="compositionally biased region" description="Polar residues" evidence="7">
    <location>
        <begin position="367"/>
        <end position="383"/>
    </location>
</feature>
<feature type="transmembrane region" description="Helical" evidence="8">
    <location>
        <begin position="162"/>
        <end position="181"/>
    </location>
</feature>
<evidence type="ECO:0000256" key="1">
    <source>
        <dbReference type="ARBA" id="ARBA00004651"/>
    </source>
</evidence>
<evidence type="ECO:0000256" key="3">
    <source>
        <dbReference type="ARBA" id="ARBA00022741"/>
    </source>
</evidence>
<keyword evidence="3" id="KW-0547">Nucleotide-binding</keyword>
<gene>
    <name evidence="11" type="ORF">H4W26_000351</name>
</gene>
<dbReference type="Pfam" id="PF00005">
    <property type="entry name" value="ABC_tran"/>
    <property type="match status" value="1"/>
</dbReference>
<evidence type="ECO:0000256" key="8">
    <source>
        <dbReference type="SAM" id="Phobius"/>
    </source>
</evidence>
<evidence type="ECO:0000256" key="6">
    <source>
        <dbReference type="ARBA" id="ARBA00023136"/>
    </source>
</evidence>
<name>A0ABR9J4S4_9MICC</name>
<feature type="transmembrane region" description="Helical" evidence="8">
    <location>
        <begin position="187"/>
        <end position="207"/>
    </location>
</feature>
<sequence length="626" mass="64950">MLLRDMPSRAWVATVLQWIRTIALATLFLALGQVLDSAIDGGNTSAAMILAAAAGGVAVVCSGIAAALPPRLRAVEERLWRGSGIRAVLHRDPAASPAPTTAGRSGGAHGGAPRGGHGGAKPGGGHAGARPGSGHGGVRPGGGEAELLTGGVERIAEYRAEFLGPALAAFTAPALVLLLMGVLVDPVIAVLLLALVLLVPLLVRFFLARFRGPTAQYRRLAGAATSRFQEVLRSLGGLVLLGAENTGRKTVAEAAAALRVQAVALLKRSQLMILVNDAVFSLVMITATVALALWRFQDGAISEGDFLAVVLLATLLYEPIDKLGRSFYVAMAGRTQQGMFTQTLTTPGTTDTHTTDTAVSPTAGTAARTSPVNFTETESSGDSTDPGHPLLRLESLGVERGGSSVLSGLTLDIPRGSTLAVVGPSGAGKSTVAMLLQGLLPAASGQLLLEGRQADPRDLQRAAVTVAQKPFLFSGTVAENLRLARPDASDEDLWEALEKARLAAEIAAKQRGLATQVGEDGGALSGGQVRRLAIARALLSDAQLLIFDEPTADLDRRAERLVDESLQALAGEHTLVIIAHRLATTRWADQVLVLDSGRPAGLGTPDDLLQQTGYYAEATAGEGEHR</sequence>
<evidence type="ECO:0000256" key="7">
    <source>
        <dbReference type="SAM" id="MobiDB-lite"/>
    </source>
</evidence>
<dbReference type="InterPro" id="IPR003593">
    <property type="entry name" value="AAA+_ATPase"/>
</dbReference>
<feature type="domain" description="ABC transmembrane type-1" evidence="10">
    <location>
        <begin position="148"/>
        <end position="332"/>
    </location>
</feature>
<keyword evidence="12" id="KW-1185">Reference proteome</keyword>
<comment type="caution">
    <text evidence="11">The sequence shown here is derived from an EMBL/GenBank/DDBJ whole genome shotgun (WGS) entry which is preliminary data.</text>
</comment>
<keyword evidence="4 11" id="KW-0067">ATP-binding</keyword>
<dbReference type="InterPro" id="IPR003439">
    <property type="entry name" value="ABC_transporter-like_ATP-bd"/>
</dbReference>
<evidence type="ECO:0000256" key="2">
    <source>
        <dbReference type="ARBA" id="ARBA00022692"/>
    </source>
</evidence>
<keyword evidence="2 8" id="KW-0812">Transmembrane</keyword>
<protein>
    <submittedName>
        <fullName evidence="11">ATP-binding cassette subfamily C protein</fullName>
    </submittedName>
</protein>
<dbReference type="RefSeq" id="WP_192590464.1">
    <property type="nucleotide sequence ID" value="NZ_JADBEE010000001.1"/>
</dbReference>
<dbReference type="PANTHER" id="PTHR24221">
    <property type="entry name" value="ATP-BINDING CASSETTE SUB-FAMILY B"/>
    <property type="match status" value="1"/>
</dbReference>
<dbReference type="InterPro" id="IPR039421">
    <property type="entry name" value="Type_1_exporter"/>
</dbReference>
<organism evidence="11 12">
    <name type="scientific">Nesterenkonia halotolerans</name>
    <dbReference type="NCBI Taxonomy" id="225325"/>
    <lineage>
        <taxon>Bacteria</taxon>
        <taxon>Bacillati</taxon>
        <taxon>Actinomycetota</taxon>
        <taxon>Actinomycetes</taxon>
        <taxon>Micrococcales</taxon>
        <taxon>Micrococcaceae</taxon>
        <taxon>Nesterenkonia</taxon>
    </lineage>
</organism>
<feature type="transmembrane region" description="Helical" evidence="8">
    <location>
        <begin position="271"/>
        <end position="294"/>
    </location>
</feature>
<evidence type="ECO:0000256" key="5">
    <source>
        <dbReference type="ARBA" id="ARBA00022989"/>
    </source>
</evidence>
<keyword evidence="6 8" id="KW-0472">Membrane</keyword>
<reference evidence="11 12" key="1">
    <citation type="submission" date="2020-10" db="EMBL/GenBank/DDBJ databases">
        <title>Sequencing the genomes of 1000 actinobacteria strains.</title>
        <authorList>
            <person name="Klenk H.-P."/>
        </authorList>
    </citation>
    <scope>NUCLEOTIDE SEQUENCE [LARGE SCALE GENOMIC DNA]</scope>
    <source>
        <strain evidence="11 12">DSM 15474</strain>
    </source>
</reference>
<dbReference type="PANTHER" id="PTHR24221:SF654">
    <property type="entry name" value="ATP-BINDING CASSETTE SUB-FAMILY B MEMBER 6"/>
    <property type="match status" value="1"/>
</dbReference>
<proteinExistence type="predicted"/>
<dbReference type="PROSITE" id="PS50893">
    <property type="entry name" value="ABC_TRANSPORTER_2"/>
    <property type="match status" value="1"/>
</dbReference>
<dbReference type="GO" id="GO:0005524">
    <property type="term" value="F:ATP binding"/>
    <property type="evidence" value="ECO:0007669"/>
    <property type="project" value="UniProtKB-KW"/>
</dbReference>
<dbReference type="SMART" id="SM00382">
    <property type="entry name" value="AAA"/>
    <property type="match status" value="1"/>
</dbReference>
<evidence type="ECO:0000259" key="10">
    <source>
        <dbReference type="PROSITE" id="PS50929"/>
    </source>
</evidence>
<feature type="transmembrane region" description="Helical" evidence="8">
    <location>
        <begin position="47"/>
        <end position="68"/>
    </location>
</feature>
<dbReference type="InterPro" id="IPR011527">
    <property type="entry name" value="ABC1_TM_dom"/>
</dbReference>
<dbReference type="PROSITE" id="PS50929">
    <property type="entry name" value="ABC_TM1F"/>
    <property type="match status" value="1"/>
</dbReference>
<feature type="domain" description="ABC transporter" evidence="9">
    <location>
        <begin position="391"/>
        <end position="621"/>
    </location>
</feature>
<evidence type="ECO:0000313" key="11">
    <source>
        <dbReference type="EMBL" id="MBE1513596.1"/>
    </source>
</evidence>